<feature type="compositionally biased region" description="Polar residues" evidence="1">
    <location>
        <begin position="57"/>
        <end position="67"/>
    </location>
</feature>
<reference evidence="2" key="1">
    <citation type="submission" date="2023-06" db="EMBL/GenBank/DDBJ databases">
        <title>Genome-scale phylogeny and comparative genomics of the fungal order Sordariales.</title>
        <authorList>
            <consortium name="Lawrence Berkeley National Laboratory"/>
            <person name="Hensen N."/>
            <person name="Bonometti L."/>
            <person name="Westerberg I."/>
            <person name="Brannstrom I.O."/>
            <person name="Guillou S."/>
            <person name="Cros-Aarteil S."/>
            <person name="Calhoun S."/>
            <person name="Haridas S."/>
            <person name="Kuo A."/>
            <person name="Mondo S."/>
            <person name="Pangilinan J."/>
            <person name="Riley R."/>
            <person name="Labutti K."/>
            <person name="Andreopoulos B."/>
            <person name="Lipzen A."/>
            <person name="Chen C."/>
            <person name="Yanf M."/>
            <person name="Daum C."/>
            <person name="Ng V."/>
            <person name="Clum A."/>
            <person name="Steindorff A."/>
            <person name="Ohm R."/>
            <person name="Martin F."/>
            <person name="Silar P."/>
            <person name="Natvig D."/>
            <person name="Lalanne C."/>
            <person name="Gautier V."/>
            <person name="Ament-Velasquez S.L."/>
            <person name="Kruys A."/>
            <person name="Hutchinson M.I."/>
            <person name="Powell A.J."/>
            <person name="Barry K."/>
            <person name="Miller A.N."/>
            <person name="Grigoriev I.V."/>
            <person name="Debuchy R."/>
            <person name="Gladieux P."/>
            <person name="Thoren M.H."/>
            <person name="Johannesson H."/>
        </authorList>
    </citation>
    <scope>NUCLEOTIDE SEQUENCE</scope>
    <source>
        <strain evidence="2">CBS 540.89</strain>
    </source>
</reference>
<comment type="caution">
    <text evidence="2">The sequence shown here is derived from an EMBL/GenBank/DDBJ whole genome shotgun (WGS) entry which is preliminary data.</text>
</comment>
<evidence type="ECO:0000256" key="1">
    <source>
        <dbReference type="SAM" id="MobiDB-lite"/>
    </source>
</evidence>
<feature type="region of interest" description="Disordered" evidence="1">
    <location>
        <begin position="463"/>
        <end position="482"/>
    </location>
</feature>
<dbReference type="EMBL" id="JAUKTV010000013">
    <property type="protein sequence ID" value="KAK0718693.1"/>
    <property type="molecule type" value="Genomic_DNA"/>
</dbReference>
<evidence type="ECO:0000313" key="3">
    <source>
        <dbReference type="Proteomes" id="UP001172159"/>
    </source>
</evidence>
<keyword evidence="3" id="KW-1185">Reference proteome</keyword>
<feature type="compositionally biased region" description="Basic residues" evidence="1">
    <location>
        <begin position="205"/>
        <end position="224"/>
    </location>
</feature>
<proteinExistence type="predicted"/>
<feature type="compositionally biased region" description="Polar residues" evidence="1">
    <location>
        <begin position="92"/>
        <end position="101"/>
    </location>
</feature>
<sequence length="482" mass="52770">MPNSIQLMPSHSFSPRVDAALPPVTGSVHRGPAAPTSLTSLSIVVIVTIAIARSQNPTGRSLPQTRTVGPRVYTAPPPAPGLKRSGGPILRSKTTGEQNESFVALRWPQESQASPPRSPVDEGSNVPELAHAEPSMRPSTGQDEPNLQHCIGDHRQCSPDDGGGYSLEDSVARHGQDDDAAQPPHKRRGVRSPPPRQTTPELQTRLHRAGQARRRTIQRLKPRRSQCPSDVPEDQGQQREGGSVAPPQAQEVRANAELSMPPPASQVGVKRQRDLGRLRYGSTDDGEDYCPSVCSDTEHSEDEALRPPRRKRRRATAATHTAGGTAPQQPTRPYRGDSSREAQRPSRRPRRQSTLQRDAEADRIPAATFDEWPLENAVLQRVTMDGSPPTFMLQFTWGLCVEHGAGHRETESRGAISSAERRWPARQKSKGITKDKDKPTSTSNRARYTPADDAKILRLKGQGFLGPRSRRSSRGVVLGLFS</sequence>
<feature type="compositionally biased region" description="Basic and acidic residues" evidence="1">
    <location>
        <begin position="334"/>
        <end position="344"/>
    </location>
</feature>
<gene>
    <name evidence="2" type="ORF">B0T21DRAFT_54560</name>
</gene>
<dbReference type="Proteomes" id="UP001172159">
    <property type="component" value="Unassembled WGS sequence"/>
</dbReference>
<feature type="compositionally biased region" description="Low complexity" evidence="1">
    <location>
        <begin position="316"/>
        <end position="327"/>
    </location>
</feature>
<dbReference type="AlphaFoldDB" id="A0AA40AMQ7"/>
<accession>A0AA40AMQ7</accession>
<name>A0AA40AMQ7_9PEZI</name>
<evidence type="ECO:0000313" key="2">
    <source>
        <dbReference type="EMBL" id="KAK0718693.1"/>
    </source>
</evidence>
<feature type="region of interest" description="Disordered" evidence="1">
    <location>
        <begin position="410"/>
        <end position="452"/>
    </location>
</feature>
<organism evidence="2 3">
    <name type="scientific">Apiosordaria backusii</name>
    <dbReference type="NCBI Taxonomy" id="314023"/>
    <lineage>
        <taxon>Eukaryota</taxon>
        <taxon>Fungi</taxon>
        <taxon>Dikarya</taxon>
        <taxon>Ascomycota</taxon>
        <taxon>Pezizomycotina</taxon>
        <taxon>Sordariomycetes</taxon>
        <taxon>Sordariomycetidae</taxon>
        <taxon>Sordariales</taxon>
        <taxon>Lasiosphaeriaceae</taxon>
        <taxon>Apiosordaria</taxon>
    </lineage>
</organism>
<protein>
    <submittedName>
        <fullName evidence="2">Uncharacterized protein</fullName>
    </submittedName>
</protein>
<feature type="region of interest" description="Disordered" evidence="1">
    <location>
        <begin position="57"/>
        <end position="367"/>
    </location>
</feature>
<feature type="compositionally biased region" description="Basic and acidic residues" evidence="1">
    <location>
        <begin position="296"/>
        <end position="306"/>
    </location>
</feature>